<dbReference type="PANTHER" id="PTHR13260">
    <property type="entry name" value="ANAPHASE PROMOTING COMPLEX SUBUNIT 4 APC4"/>
    <property type="match status" value="1"/>
</dbReference>
<dbReference type="EMBL" id="BEGY01000105">
    <property type="protein sequence ID" value="GAX83709.1"/>
    <property type="molecule type" value="Genomic_DNA"/>
</dbReference>
<feature type="region of interest" description="Disordered" evidence="6">
    <location>
        <begin position="625"/>
        <end position="644"/>
    </location>
</feature>
<evidence type="ECO:0000259" key="7">
    <source>
        <dbReference type="Pfam" id="PF12894"/>
    </source>
</evidence>
<dbReference type="Pfam" id="PF12896">
    <property type="entry name" value="ANAPC4"/>
    <property type="match status" value="1"/>
</dbReference>
<evidence type="ECO:0000256" key="1">
    <source>
        <dbReference type="ARBA" id="ARBA00016067"/>
    </source>
</evidence>
<organism evidence="9 10">
    <name type="scientific">Chlamydomonas eustigma</name>
    <dbReference type="NCBI Taxonomy" id="1157962"/>
    <lineage>
        <taxon>Eukaryota</taxon>
        <taxon>Viridiplantae</taxon>
        <taxon>Chlorophyta</taxon>
        <taxon>core chlorophytes</taxon>
        <taxon>Chlorophyceae</taxon>
        <taxon>CS clade</taxon>
        <taxon>Chlamydomonadales</taxon>
        <taxon>Chlamydomonadaceae</taxon>
        <taxon>Chlamydomonas</taxon>
    </lineage>
</organism>
<protein>
    <recommendedName>
        <fullName evidence="1">Anaphase-promoting complex subunit 4</fullName>
    </recommendedName>
</protein>
<dbReference type="GO" id="GO:0031145">
    <property type="term" value="P:anaphase-promoting complex-dependent catabolic process"/>
    <property type="evidence" value="ECO:0007669"/>
    <property type="project" value="InterPro"/>
</dbReference>
<keyword evidence="2" id="KW-0132">Cell division</keyword>
<name>A0A250XLA8_9CHLO</name>
<evidence type="ECO:0000256" key="6">
    <source>
        <dbReference type="SAM" id="MobiDB-lite"/>
    </source>
</evidence>
<keyword evidence="4" id="KW-0833">Ubl conjugation pathway</keyword>
<dbReference type="GO" id="GO:0051301">
    <property type="term" value="P:cell division"/>
    <property type="evidence" value="ECO:0007669"/>
    <property type="project" value="UniProtKB-KW"/>
</dbReference>
<keyword evidence="5" id="KW-0131">Cell cycle</keyword>
<dbReference type="InterPro" id="IPR015943">
    <property type="entry name" value="WD40/YVTN_repeat-like_dom_sf"/>
</dbReference>
<dbReference type="InterPro" id="IPR024789">
    <property type="entry name" value="APC4"/>
</dbReference>
<feature type="domain" description="Anaphase-promoting complex subunit 4 long" evidence="8">
    <location>
        <begin position="267"/>
        <end position="422"/>
    </location>
</feature>
<evidence type="ECO:0000313" key="10">
    <source>
        <dbReference type="Proteomes" id="UP000232323"/>
    </source>
</evidence>
<evidence type="ECO:0000256" key="2">
    <source>
        <dbReference type="ARBA" id="ARBA00022618"/>
    </source>
</evidence>
<dbReference type="InterPro" id="IPR024977">
    <property type="entry name" value="Apc4-like_WD40_dom"/>
</dbReference>
<keyword evidence="3" id="KW-0498">Mitosis</keyword>
<dbReference type="InterPro" id="IPR024790">
    <property type="entry name" value="APC4_long_dom"/>
</dbReference>
<proteinExistence type="predicted"/>
<comment type="caution">
    <text evidence="9">The sequence shown here is derived from an EMBL/GenBank/DDBJ whole genome shotgun (WGS) entry which is preliminary data.</text>
</comment>
<dbReference type="PANTHER" id="PTHR13260:SF0">
    <property type="entry name" value="ANAPHASE-PROMOTING COMPLEX SUBUNIT 4"/>
    <property type="match status" value="1"/>
</dbReference>
<feature type="domain" description="Anaphase-promoting complex subunit 4-like WD40" evidence="7">
    <location>
        <begin position="37"/>
        <end position="126"/>
    </location>
</feature>
<dbReference type="InterPro" id="IPR036322">
    <property type="entry name" value="WD40_repeat_dom_sf"/>
</dbReference>
<dbReference type="GO" id="GO:0005680">
    <property type="term" value="C:anaphase-promoting complex"/>
    <property type="evidence" value="ECO:0007669"/>
    <property type="project" value="InterPro"/>
</dbReference>
<evidence type="ECO:0000256" key="5">
    <source>
        <dbReference type="ARBA" id="ARBA00023306"/>
    </source>
</evidence>
<reference evidence="9 10" key="1">
    <citation type="submission" date="2017-08" db="EMBL/GenBank/DDBJ databases">
        <title>Acidophilic green algal genome provides insights into adaptation to an acidic environment.</title>
        <authorList>
            <person name="Hirooka S."/>
            <person name="Hirose Y."/>
            <person name="Kanesaki Y."/>
            <person name="Higuchi S."/>
            <person name="Fujiwara T."/>
            <person name="Onuma R."/>
            <person name="Era A."/>
            <person name="Ohbayashi R."/>
            <person name="Uzuka A."/>
            <person name="Nozaki H."/>
            <person name="Yoshikawa H."/>
            <person name="Miyagishima S.Y."/>
        </authorList>
    </citation>
    <scope>NUCLEOTIDE SEQUENCE [LARGE SCALE GENOMIC DNA]</scope>
    <source>
        <strain evidence="9 10">NIES-2499</strain>
    </source>
</reference>
<dbReference type="AlphaFoldDB" id="A0A250XLA8"/>
<evidence type="ECO:0000256" key="3">
    <source>
        <dbReference type="ARBA" id="ARBA00022776"/>
    </source>
</evidence>
<dbReference type="STRING" id="1157962.A0A250XLA8"/>
<dbReference type="GO" id="GO:0070979">
    <property type="term" value="P:protein K11-linked ubiquitination"/>
    <property type="evidence" value="ECO:0007669"/>
    <property type="project" value="TreeGrafter"/>
</dbReference>
<keyword evidence="10" id="KW-1185">Reference proteome</keyword>
<gene>
    <name evidence="9" type="ORF">CEUSTIGMA_g11134.t1</name>
</gene>
<dbReference type="GO" id="GO:0034399">
    <property type="term" value="C:nuclear periphery"/>
    <property type="evidence" value="ECO:0007669"/>
    <property type="project" value="TreeGrafter"/>
</dbReference>
<dbReference type="Proteomes" id="UP000232323">
    <property type="component" value="Unassembled WGS sequence"/>
</dbReference>
<dbReference type="Pfam" id="PF12894">
    <property type="entry name" value="ANAPC4_WD40"/>
    <property type="match status" value="1"/>
</dbReference>
<dbReference type="Gene3D" id="2.130.10.10">
    <property type="entry name" value="YVTN repeat-like/Quinoprotein amine dehydrogenase"/>
    <property type="match status" value="1"/>
</dbReference>
<accession>A0A250XLA8</accession>
<evidence type="ECO:0000313" key="9">
    <source>
        <dbReference type="EMBL" id="GAX83709.1"/>
    </source>
</evidence>
<evidence type="ECO:0000256" key="4">
    <source>
        <dbReference type="ARBA" id="ARBA00022786"/>
    </source>
</evidence>
<dbReference type="SUPFAM" id="SSF50978">
    <property type="entry name" value="WD40 repeat-like"/>
    <property type="match status" value="1"/>
</dbReference>
<dbReference type="OrthoDB" id="2110451at2759"/>
<evidence type="ECO:0000259" key="8">
    <source>
        <dbReference type="Pfam" id="PF12896"/>
    </source>
</evidence>
<sequence>MDIDEDHARPAWSLSGAPSSFSLLSDKQLTNEVEFASWCPTMDILALVTLDNQLSLYRLDLQRVWMVCPETKVTSLSWRPDGKQLLTGHQNGSITHFCVEKGVIKYKMSGTLSPHSGSAVVHLTWVEVEEGGQSLSNHNTAKDKWCRHVRLFSRPPSASNPNTQTCAKEVTQGKKTIVVPWPELPSQLLILVSCDVKGVIALSAHGHLLVARLDVWQLCPTLPGAITQMQAYLTPDLGGLVVVVHTSSTPDQPCLAHLGAGSVEALVFKNPVLSSCERNLLHTSILCGHLKEVLDGAQQGMVAACKSWSSAQDDLRKKMSQLAQLLRDHDQIETAPGPEDWMEDDELVEAQLLCLLATGMASPGMHAFLTGTMGEHGIRRLVKTMEQAVQTVHELLQDQVLPSLHVATFILVELKSLALANQLDPTKAPGAASVHVKPKKEVFVPMVQLPDPKSYILDDKNPKASRERLAAEVQETNCTAWIGMCYEVACLAELAGSKAMLQVEALKRAVTEAGKEYEHFLAWLLRMWQQLEGVGNNEEREGSSAKTPRAETDEVKILDFISGPLVRDAIASDLKEPSLYPEEGSVASLLFPHTSNLEESKKMMEDLYNPLIPASLACRLRPSALLPPSTSDEEDMRKSAAPLPSQSLHVRSTWPSQSLRVQVNQLMGLCMELMDGVHQHLSSQFKLQRQVLLLDSLDPDLEVASCLTMHTATSQNCSDTVLLCIMVPGSSSSSSMGEASRLHAPIPTVIGGLERDSILLLDFAGEVWGDGTLKGSIHCMPEGISILDLSYYSENKLAVLIAESATRRTCSNDDGTSSMCLSGNLQDMMTLRTGLATMSLGGVALYPMDSASSLSALKALAFSPSAHMSSDFITLSKARACLQAQGQFKAPLSLSASRGVAAVFTTGMRVLSLDMEEDEEDLS</sequence>